<name>A0A532UYN4_UNCL8</name>
<evidence type="ECO:0000313" key="2">
    <source>
        <dbReference type="Proteomes" id="UP000319619"/>
    </source>
</evidence>
<evidence type="ECO:0000313" key="1">
    <source>
        <dbReference type="EMBL" id="TKJ40073.1"/>
    </source>
</evidence>
<dbReference type="EMBL" id="NJBN01000006">
    <property type="protein sequence ID" value="TKJ40073.1"/>
    <property type="molecule type" value="Genomic_DNA"/>
</dbReference>
<dbReference type="Pfam" id="PF13589">
    <property type="entry name" value="HATPase_c_3"/>
    <property type="match status" value="1"/>
</dbReference>
<dbReference type="Proteomes" id="UP000319619">
    <property type="component" value="Unassembled WGS sequence"/>
</dbReference>
<accession>A0A532UYN4</accession>
<dbReference type="AlphaFoldDB" id="A0A532UYN4"/>
<keyword evidence="1" id="KW-0547">Nucleotide-binding</keyword>
<gene>
    <name evidence="1" type="ORF">CEE37_10065</name>
</gene>
<proteinExistence type="predicted"/>
<dbReference type="GO" id="GO:0005524">
    <property type="term" value="F:ATP binding"/>
    <property type="evidence" value="ECO:0007669"/>
    <property type="project" value="UniProtKB-KW"/>
</dbReference>
<keyword evidence="1" id="KW-0067">ATP-binding</keyword>
<dbReference type="Gene3D" id="3.30.565.10">
    <property type="entry name" value="Histidine kinase-like ATPase, C-terminal domain"/>
    <property type="match status" value="1"/>
</dbReference>
<dbReference type="SUPFAM" id="SSF55874">
    <property type="entry name" value="ATPase domain of HSP90 chaperone/DNA topoisomerase II/histidine kinase"/>
    <property type="match status" value="1"/>
</dbReference>
<sequence length="675" mass="77136">MNESKDNSEQVQYTLRIERTIVDKLGLQMYDKASAVVAEIIANAYDADAERVTVKLPIGKFLAVKKSGIIEQRGYVIEVEDNGHGMTPNEADDLYLRVGADRRKNPHQGSTSREKGRKVMGRKGIGKLAPFGICKTIEIRSAGGPKTEDGYRVTHFELDYDKIIEQTEGNEDTNYRPNTLDDDYSWDETRGTRIILRNFAFKKIPDREILKRQLASRFGLTDHDFEVNVVDTKEEEPDPAFTIQLIDIPTMDATRVDVSDRPVKTESGLELPVNGWIGMAKDPHKDEPFAGIRIYARGKIVSWTRDFGIPSGFEGEYVMRSYLVGAIHADWLDDEEDLIQTHRQDILWSSDLGKDFEKWGQSLVKEVAKRGRKPRSEKTKLLFLQISKLKEKAEERFSDSEIVKAAIDVGEKLGGFASEEELRFNDDYVNDLAELILSVAPHKLLVDAFRSIGNISADGKIDIKALLKLIKSTKIAQLASFGQIVTEKLKTIDVLQEAIGQVGTDERELQKILEDAPWLINSRWEPVTANRNLKNFQEAFESWFHKKYHKDIVTSASIIYKTKKPDFIMLDVESAIVIVEIKPPKHTFNKTDWDRFNKYLEALQMFLVENPVFLENFPNGYMAIIIADSVNVDFTISEAIDSLERKGKLKRYEWSKLIEGTKKDHEKYLLERDKF</sequence>
<organism evidence="1 2">
    <name type="scientific">candidate division LCP-89 bacterium B3_LCP</name>
    <dbReference type="NCBI Taxonomy" id="2012998"/>
    <lineage>
        <taxon>Bacteria</taxon>
        <taxon>Pseudomonadati</taxon>
        <taxon>Bacteria division LCP-89</taxon>
    </lineage>
</organism>
<reference evidence="1 2" key="1">
    <citation type="submission" date="2017-06" db="EMBL/GenBank/DDBJ databases">
        <title>Novel microbial phyla capable of carbon fixation and sulfur reduction in deep-sea sediments.</title>
        <authorList>
            <person name="Huang J."/>
            <person name="Baker B."/>
            <person name="Wang Y."/>
        </authorList>
    </citation>
    <scope>NUCLEOTIDE SEQUENCE [LARGE SCALE GENOMIC DNA]</scope>
    <source>
        <strain evidence="1">B3_LCP</strain>
    </source>
</reference>
<protein>
    <submittedName>
        <fullName evidence="1">ATP-binding protein</fullName>
    </submittedName>
</protein>
<comment type="caution">
    <text evidence="1">The sequence shown here is derived from an EMBL/GenBank/DDBJ whole genome shotgun (WGS) entry which is preliminary data.</text>
</comment>
<dbReference type="InterPro" id="IPR036890">
    <property type="entry name" value="HATPase_C_sf"/>
</dbReference>